<evidence type="ECO:0000313" key="2">
    <source>
        <dbReference type="EMBL" id="KAJ1164683.1"/>
    </source>
</evidence>
<dbReference type="Proteomes" id="UP001066276">
    <property type="component" value="Chromosome 4_2"/>
</dbReference>
<evidence type="ECO:0000256" key="1">
    <source>
        <dbReference type="SAM" id="MobiDB-lite"/>
    </source>
</evidence>
<evidence type="ECO:0000313" key="3">
    <source>
        <dbReference type="Proteomes" id="UP001066276"/>
    </source>
</evidence>
<comment type="caution">
    <text evidence="2">The sequence shown here is derived from an EMBL/GenBank/DDBJ whole genome shotgun (WGS) entry which is preliminary data.</text>
</comment>
<dbReference type="AlphaFoldDB" id="A0AAV7SKR3"/>
<feature type="compositionally biased region" description="Polar residues" evidence="1">
    <location>
        <begin position="43"/>
        <end position="56"/>
    </location>
</feature>
<dbReference type="EMBL" id="JANPWB010000008">
    <property type="protein sequence ID" value="KAJ1164683.1"/>
    <property type="molecule type" value="Genomic_DNA"/>
</dbReference>
<feature type="region of interest" description="Disordered" evidence="1">
    <location>
        <begin position="37"/>
        <end position="56"/>
    </location>
</feature>
<keyword evidence="3" id="KW-1185">Reference proteome</keyword>
<accession>A0AAV7SKR3</accession>
<organism evidence="2 3">
    <name type="scientific">Pleurodeles waltl</name>
    <name type="common">Iberian ribbed newt</name>
    <dbReference type="NCBI Taxonomy" id="8319"/>
    <lineage>
        <taxon>Eukaryota</taxon>
        <taxon>Metazoa</taxon>
        <taxon>Chordata</taxon>
        <taxon>Craniata</taxon>
        <taxon>Vertebrata</taxon>
        <taxon>Euteleostomi</taxon>
        <taxon>Amphibia</taxon>
        <taxon>Batrachia</taxon>
        <taxon>Caudata</taxon>
        <taxon>Salamandroidea</taxon>
        <taxon>Salamandridae</taxon>
        <taxon>Pleurodelinae</taxon>
        <taxon>Pleurodeles</taxon>
    </lineage>
</organism>
<name>A0AAV7SKR3_PLEWA</name>
<protein>
    <submittedName>
        <fullName evidence="2">Uncharacterized protein</fullName>
    </submittedName>
</protein>
<proteinExistence type="predicted"/>
<sequence>MELETRRNRYDDMKCLEQSGRSFLDQPLRQPLVAETPLGDSAARTQNGTLSAGQAGSATGTPLLLAARLGSNGQCQRRCEAETLRALSLQIKSGGVSDALAEFRVAVSAVRTRTL</sequence>
<reference evidence="2" key="1">
    <citation type="journal article" date="2022" name="bioRxiv">
        <title>Sequencing and chromosome-scale assembly of the giantPleurodeles waltlgenome.</title>
        <authorList>
            <person name="Brown T."/>
            <person name="Elewa A."/>
            <person name="Iarovenko S."/>
            <person name="Subramanian E."/>
            <person name="Araus A.J."/>
            <person name="Petzold A."/>
            <person name="Susuki M."/>
            <person name="Suzuki K.-i.T."/>
            <person name="Hayashi T."/>
            <person name="Toyoda A."/>
            <person name="Oliveira C."/>
            <person name="Osipova E."/>
            <person name="Leigh N.D."/>
            <person name="Simon A."/>
            <person name="Yun M.H."/>
        </authorList>
    </citation>
    <scope>NUCLEOTIDE SEQUENCE</scope>
    <source>
        <strain evidence="2">20211129_DDA</strain>
        <tissue evidence="2">Liver</tissue>
    </source>
</reference>
<gene>
    <name evidence="2" type="ORF">NDU88_005117</name>
</gene>